<dbReference type="InterPro" id="IPR032774">
    <property type="entry name" value="WG_beta_rep"/>
</dbReference>
<dbReference type="AlphaFoldDB" id="A0A2T4U318"/>
<feature type="repeat" description="ANK" evidence="1">
    <location>
        <begin position="960"/>
        <end position="993"/>
    </location>
</feature>
<dbReference type="PROSITE" id="PS50088">
    <property type="entry name" value="ANK_REPEAT"/>
    <property type="match status" value="4"/>
</dbReference>
<dbReference type="Pfam" id="PF00023">
    <property type="entry name" value="Ank"/>
    <property type="match status" value="1"/>
</dbReference>
<sequence length="1066" mass="118978">MNYDRLTVTKKIHSSRTVDFSIVADDKNTYFKRTLLNEEKVSSDDWFENYEKYHLNVSNFKYLPVVTTISTDEEGDPFTLFPYKNGTLLSNKNKMSFNHIEQLLEAVRHLHKKQIAHGHPHENDVWLTEDGGLLLFGAGEMIKDKDAGIKADLQPLISLITNFSNHTFEQPINSNNIHSIEDLQEAIHTTQSEESPGLTEKPEDSPEEVEEHDETGKRSNKKKSGFLTRSRLFLGTVSAAVLLLVAAGFSLLFNGDETPLESASTINNEVDSVEDSVPEEPLYVDDQDYDYMYLIEEEDLYGFVSENGRVQVTPEFEEAKPFTEGLAAVSNGESWGYIDSRGAWVIEPNFDSAYSFSEGLAKVEEGEEVNFINSDGEIVLEAISVDDDSHFSENLLSVEVDGKYGYMNREGELIIEAVYDQAAPFSEELANVTLNGRSQFIDRQGNTAFECEIFQCTESFKEGLTVIEQDGRYGFADDNGEVVIDPAYDDVENFSDNLALVEHRSQFGFIDQTGSVEIPIEYEEAHSFSGGMALVRDSSNYGYINTHNSLVIAADYINAEPFVEGLAYVETESEKAGYINATNEFIWSTSLIDDPVAERINYYEANSLYSFSAQDTEGASHEVYIFTDAEDAEDTEMGEVESSGRLNIAAASESFTSELALDSPTKEEYLTFSTNTEWIYSVPGDNPSNTSIIAVTYPENSNINIGSFYYIKEEEVTPIIIEFSEGDIGNEMYLSGSMEYTGNGIYETIIFNNATYNQEQTIEWEFDKSDGTLTQLSNESEGEETFPEGNDSETDGLDGENFNNDSNGNGSYFNDQNDLNEDQFNGNNTLNDEYEEDYTFEFEAEESVSEDEANVMLYQAAVAGDISLIENALEMGAEINAFLSNEHNFDHGEKTALTAATENNNNDAVDYLLENGADPNIIYENGRSALETAVREDNPSIISTLIANGADINFVYYESNEKTLLHLGVDTDYSTNTLKALIEEGADLNARDMNGNTPLITAANNYNYNYDYIEEGAENSLAKAQLLIEAGADINLKNYEGETAYDQIHFEDSELSLYLESQGANE</sequence>
<keyword evidence="1" id="KW-0040">ANK repeat</keyword>
<dbReference type="SUPFAM" id="SSF69360">
    <property type="entry name" value="Cell wall binding repeat"/>
    <property type="match status" value="1"/>
</dbReference>
<dbReference type="PROSITE" id="PS50297">
    <property type="entry name" value="ANK_REP_REGION"/>
    <property type="match status" value="3"/>
</dbReference>
<accession>A0A2T4U318</accession>
<reference evidence="4 5" key="1">
    <citation type="submission" date="2018-03" db="EMBL/GenBank/DDBJ databases">
        <title>Alkalicoccus saliphilus sp. nov., isolated from a mineral pool.</title>
        <authorList>
            <person name="Zhao B."/>
        </authorList>
    </citation>
    <scope>NUCLEOTIDE SEQUENCE [LARGE SCALE GENOMIC DNA]</scope>
    <source>
        <strain evidence="4 5">6AG</strain>
    </source>
</reference>
<feature type="compositionally biased region" description="Polar residues" evidence="2">
    <location>
        <begin position="801"/>
        <end position="815"/>
    </location>
</feature>
<dbReference type="InterPro" id="IPR011009">
    <property type="entry name" value="Kinase-like_dom_sf"/>
</dbReference>
<evidence type="ECO:0000256" key="1">
    <source>
        <dbReference type="PROSITE-ProRule" id="PRU00023"/>
    </source>
</evidence>
<comment type="caution">
    <text evidence="4">The sequence shown here is derived from an EMBL/GenBank/DDBJ whole genome shotgun (WGS) entry which is preliminary data.</text>
</comment>
<feature type="repeat" description="ANK" evidence="1">
    <location>
        <begin position="892"/>
        <end position="924"/>
    </location>
</feature>
<name>A0A2T4U318_9BACI</name>
<dbReference type="InterPro" id="IPR036770">
    <property type="entry name" value="Ankyrin_rpt-contain_sf"/>
</dbReference>
<feature type="repeat" description="ANK" evidence="1">
    <location>
        <begin position="925"/>
        <end position="957"/>
    </location>
</feature>
<dbReference type="SUPFAM" id="SSF48403">
    <property type="entry name" value="Ankyrin repeat"/>
    <property type="match status" value="1"/>
</dbReference>
<evidence type="ECO:0000313" key="4">
    <source>
        <dbReference type="EMBL" id="PTL37802.1"/>
    </source>
</evidence>
<feature type="compositionally biased region" description="Acidic residues" evidence="2">
    <location>
        <begin position="780"/>
        <end position="798"/>
    </location>
</feature>
<evidence type="ECO:0000256" key="3">
    <source>
        <dbReference type="SAM" id="Phobius"/>
    </source>
</evidence>
<evidence type="ECO:0000256" key="2">
    <source>
        <dbReference type="SAM" id="MobiDB-lite"/>
    </source>
</evidence>
<dbReference type="PANTHER" id="PTHR37841:SF1">
    <property type="entry name" value="DUF3298 DOMAIN-CONTAINING PROTEIN"/>
    <property type="match status" value="1"/>
</dbReference>
<feature type="transmembrane region" description="Helical" evidence="3">
    <location>
        <begin position="232"/>
        <end position="253"/>
    </location>
</feature>
<dbReference type="OrthoDB" id="210273at2"/>
<dbReference type="PANTHER" id="PTHR37841">
    <property type="entry name" value="GLR2918 PROTEIN"/>
    <property type="match status" value="1"/>
</dbReference>
<dbReference type="EMBL" id="PZJJ01000033">
    <property type="protein sequence ID" value="PTL37802.1"/>
    <property type="molecule type" value="Genomic_DNA"/>
</dbReference>
<keyword evidence="3" id="KW-1133">Transmembrane helix</keyword>
<dbReference type="Pfam" id="PF14903">
    <property type="entry name" value="WG_beta_rep"/>
    <property type="match status" value="6"/>
</dbReference>
<dbReference type="Gene3D" id="1.25.40.20">
    <property type="entry name" value="Ankyrin repeat-containing domain"/>
    <property type="match status" value="1"/>
</dbReference>
<dbReference type="Proteomes" id="UP000240509">
    <property type="component" value="Unassembled WGS sequence"/>
</dbReference>
<dbReference type="SUPFAM" id="SSF56112">
    <property type="entry name" value="Protein kinase-like (PK-like)"/>
    <property type="match status" value="1"/>
</dbReference>
<keyword evidence="3" id="KW-0472">Membrane</keyword>
<dbReference type="Pfam" id="PF12796">
    <property type="entry name" value="Ank_2"/>
    <property type="match status" value="1"/>
</dbReference>
<keyword evidence="5" id="KW-1185">Reference proteome</keyword>
<evidence type="ECO:0000313" key="5">
    <source>
        <dbReference type="Proteomes" id="UP000240509"/>
    </source>
</evidence>
<keyword evidence="3" id="KW-0812">Transmembrane</keyword>
<gene>
    <name evidence="4" type="ORF">C6Y45_14670</name>
</gene>
<proteinExistence type="predicted"/>
<dbReference type="InterPro" id="IPR002110">
    <property type="entry name" value="Ankyrin_rpt"/>
</dbReference>
<protein>
    <submittedName>
        <fullName evidence="4">Uncharacterized protein</fullName>
    </submittedName>
</protein>
<feature type="repeat" description="ANK" evidence="1">
    <location>
        <begin position="994"/>
        <end position="1039"/>
    </location>
</feature>
<feature type="region of interest" description="Disordered" evidence="2">
    <location>
        <begin position="190"/>
        <end position="222"/>
    </location>
</feature>
<dbReference type="SMART" id="SM00248">
    <property type="entry name" value="ANK"/>
    <property type="match status" value="5"/>
</dbReference>
<feature type="region of interest" description="Disordered" evidence="2">
    <location>
        <begin position="773"/>
        <end position="815"/>
    </location>
</feature>
<dbReference type="RefSeq" id="WP_107585986.1">
    <property type="nucleotide sequence ID" value="NZ_PZJJ01000033.1"/>
</dbReference>
<organism evidence="4 5">
    <name type="scientific">Alkalicoccus saliphilus</name>
    <dbReference type="NCBI Taxonomy" id="200989"/>
    <lineage>
        <taxon>Bacteria</taxon>
        <taxon>Bacillati</taxon>
        <taxon>Bacillota</taxon>
        <taxon>Bacilli</taxon>
        <taxon>Bacillales</taxon>
        <taxon>Bacillaceae</taxon>
        <taxon>Alkalicoccus</taxon>
    </lineage>
</organism>